<proteinExistence type="predicted"/>
<dbReference type="AlphaFoldDB" id="A0A1M5GQU0"/>
<evidence type="ECO:0008006" key="3">
    <source>
        <dbReference type="Google" id="ProtNLM"/>
    </source>
</evidence>
<dbReference type="OrthoDB" id="696873at2"/>
<reference evidence="2" key="1">
    <citation type="submission" date="2016-11" db="EMBL/GenBank/DDBJ databases">
        <authorList>
            <person name="Varghese N."/>
            <person name="Submissions S."/>
        </authorList>
    </citation>
    <scope>NUCLEOTIDE SEQUENCE [LARGE SCALE GENOMIC DNA]</scope>
    <source>
        <strain evidence="2">DSM 17659</strain>
    </source>
</reference>
<protein>
    <recommendedName>
        <fullName evidence="3">DNA-binding protein</fullName>
    </recommendedName>
</protein>
<name>A0A1M5GQU0_9FLAO</name>
<accession>A0A1M5GQU0</accession>
<gene>
    <name evidence="1" type="ORF">SAMN05444372_102111</name>
</gene>
<keyword evidence="2" id="KW-1185">Reference proteome</keyword>
<dbReference type="RefSeq" id="WP_073016943.1">
    <property type="nucleotide sequence ID" value="NZ_FQWF01000002.1"/>
</dbReference>
<organism evidence="1 2">
    <name type="scientific">Flavobacterium micromati</name>
    <dbReference type="NCBI Taxonomy" id="229205"/>
    <lineage>
        <taxon>Bacteria</taxon>
        <taxon>Pseudomonadati</taxon>
        <taxon>Bacteroidota</taxon>
        <taxon>Flavobacteriia</taxon>
        <taxon>Flavobacteriales</taxon>
        <taxon>Flavobacteriaceae</taxon>
        <taxon>Flavobacterium</taxon>
    </lineage>
</organism>
<dbReference type="STRING" id="229205.SAMN05444372_102111"/>
<evidence type="ECO:0000313" key="1">
    <source>
        <dbReference type="EMBL" id="SHG06086.1"/>
    </source>
</evidence>
<sequence length="333" mass="39181">MKDLTISNIDRQNILNNYVVLTQLQDYIGLPGMYYNEQYYFTKQQLADFYQIDIVTIERYLEGNEEELKHNGYKVIKGKVLKEVKEQFGPILNIPSKTSQLGLFNFRSLLNIGMLLVESEMAKALRSKMLDIVIDSLNQKTGGSTKYINQRDEDFLNAILKEPQYRKEFTNALNEYLDLGAFKYSYYTDKIYQAVFKEKSEEYKRILKLEAKDNVRDTMYAEVLKLIASFETGMAHEMKLLSEKEGRKITKVEMDNLLISFAIHPLYKPLIDDARTKMATRDYGFRRVLHDNLEQYIDTVSKTDFDRFLGEKSKTLEERIDENIDVFKRLKNR</sequence>
<dbReference type="Proteomes" id="UP000184020">
    <property type="component" value="Unassembled WGS sequence"/>
</dbReference>
<dbReference type="EMBL" id="FQWF01000002">
    <property type="protein sequence ID" value="SHG06086.1"/>
    <property type="molecule type" value="Genomic_DNA"/>
</dbReference>
<evidence type="ECO:0000313" key="2">
    <source>
        <dbReference type="Proteomes" id="UP000184020"/>
    </source>
</evidence>